<evidence type="ECO:0000313" key="2">
    <source>
        <dbReference type="EMBL" id="KEQ29148.1"/>
    </source>
</evidence>
<dbReference type="InterPro" id="IPR024467">
    <property type="entry name" value="Xre/MbcA/ParS-like_toxin-bd"/>
</dbReference>
<dbReference type="AlphaFoldDB" id="A0A081PEM5"/>
<comment type="caution">
    <text evidence="2">The sequence shown here is derived from an EMBL/GenBank/DDBJ whole genome shotgun (WGS) entry which is preliminary data.</text>
</comment>
<dbReference type="Proteomes" id="UP000028007">
    <property type="component" value="Unassembled WGS sequence"/>
</dbReference>
<dbReference type="NCBIfam" id="TIGR02293">
    <property type="entry name" value="TAS_TIGR02293"/>
    <property type="match status" value="1"/>
</dbReference>
<dbReference type="eggNOG" id="COG5642">
    <property type="taxonomic scope" value="Bacteria"/>
</dbReference>
<dbReference type="RefSeq" id="WP_051760074.1">
    <property type="nucleotide sequence ID" value="NZ_JNFF01000083.1"/>
</dbReference>
<feature type="domain" description="Antitoxin Xre/MbcA/ParS-like toxin-binding" evidence="1">
    <location>
        <begin position="104"/>
        <end position="152"/>
    </location>
</feature>
<evidence type="ECO:0000313" key="3">
    <source>
        <dbReference type="Proteomes" id="UP000028007"/>
    </source>
</evidence>
<proteinExistence type="predicted"/>
<organism evidence="2 3">
    <name type="scientific">Pedobacter antarcticus 4BY</name>
    <dbReference type="NCBI Taxonomy" id="1358423"/>
    <lineage>
        <taxon>Bacteria</taxon>
        <taxon>Pseudomonadati</taxon>
        <taxon>Bacteroidota</taxon>
        <taxon>Sphingobacteriia</taxon>
        <taxon>Sphingobacteriales</taxon>
        <taxon>Sphingobacteriaceae</taxon>
        <taxon>Pedobacter</taxon>
    </lineage>
</organism>
<keyword evidence="3" id="KW-1185">Reference proteome</keyword>
<dbReference type="OrthoDB" id="5770459at2"/>
<reference evidence="2 3" key="1">
    <citation type="journal article" date="1992" name="Int. J. Syst. Bacteriol.">
        <title>Sphingobacterium antarcticus sp. nov. a Psychrotrophic Bacterium from the Soils of Schirmacher Oasis, Antarctica.</title>
        <authorList>
            <person name="Shivaji S."/>
            <person name="Ray M.K."/>
            <person name="Rao N.S."/>
            <person name="Saiserr L."/>
            <person name="Jagannadham M.V."/>
            <person name="Kumar G.S."/>
            <person name="Reddy G."/>
            <person name="Bhargava P.M."/>
        </authorList>
    </citation>
    <scope>NUCLEOTIDE SEQUENCE [LARGE SCALE GENOMIC DNA]</scope>
    <source>
        <strain evidence="2 3">4BY</strain>
    </source>
</reference>
<dbReference type="EMBL" id="JNFF01000083">
    <property type="protein sequence ID" value="KEQ29148.1"/>
    <property type="molecule type" value="Genomic_DNA"/>
</dbReference>
<protein>
    <recommendedName>
        <fullName evidence="1">Antitoxin Xre/MbcA/ParS-like toxin-binding domain-containing protein</fullName>
    </recommendedName>
</protein>
<accession>A0A081PEM5</accession>
<dbReference type="Pfam" id="PF09722">
    <property type="entry name" value="Xre_MbcA_ParS_C"/>
    <property type="match status" value="1"/>
</dbReference>
<dbReference type="InterPro" id="IPR011979">
    <property type="entry name" value="Antitox_Xre"/>
</dbReference>
<evidence type="ECO:0000259" key="1">
    <source>
        <dbReference type="Pfam" id="PF09722"/>
    </source>
</evidence>
<sequence length="155" mass="17232">MSQHGFSSQKKIRTPGISDLLGGALSLGISIKNYYDLILLSRTGISKASAESVISFTGMSKKRFVEDILNLSIKTLERKQADDKLDKRTSSLVIEVARVLEHTYQVFDDKEKVQRWLSKPNNALHGETPLSLFSTPTGIGMVEDVLTRIEEGVYS</sequence>
<name>A0A081PEM5_9SPHI</name>
<gene>
    <name evidence="2" type="ORF">N180_09900</name>
</gene>